<evidence type="ECO:0000256" key="6">
    <source>
        <dbReference type="ARBA" id="ARBA00022670"/>
    </source>
</evidence>
<dbReference type="GO" id="GO:0005737">
    <property type="term" value="C:cytoplasm"/>
    <property type="evidence" value="ECO:0007669"/>
    <property type="project" value="UniProtKB-SubCell"/>
</dbReference>
<sequence length="760" mass="86595">MKYNQFSYIPTSIENGLEELRFLGFDLGMKKSPKENLEAFLRKFYFHFQNTDYPLSNLIASDSMDLLTFVTSDAPLTRDVFELVALQLLGFIPNVDFTSAKDFSESIGFPVQFDGQNIISSLHHLLATRMKSGMTLVDHLVSQGLLPMDNQYHYFNGKSLATFNTNDLIREVVYVETPVDTDEDGKLDLIKVNIIRPKTSQPLPTVMTASPYHEGVNEVANDKRLYQMEAELKVKEPHTISVSRVDFMPFKTQPADVPVTESQESFSYISSYTLNDYFLARGFANIYVSGIGTAGSAGFMTSGDYNQIASFKAVIDWLNGRANGFTNHKREAQVKADWANGLVATTGKSYLGTMSTGLATTGVDGLAVIIAEAAISSWYDYYRENGLVCSPGGYPGEDLDVLTELTYSRNLLAGDYLNHNSYYEILLRNQTRALKRESGDYNQFWHDRNYLQKAKHINCEVVYTHGLQDWNVKPRQVYNIFNQLPEAVGKHLFLHHGQHVYMHNWQSIDFRESMNALLCQKMLGLDNHFHLGEILWQDNQTEQNWKALKQFGSSKKQELPLGNDRVLIDNHYCEDDFTRYGKSFQTFKEDLFEVKANQAHVDIILEDDLPLNGEMTLQLRLKSSENKGILSAQVLDYGKKKRFGDTPQYMDLTSIDNGQNFSREGLKELPFKESPYRVITKGVMNLQNRNELLTVEAIPNDEWMTVTFPLQPSIYHLEKGDTLRILLYTTDFEHTIRDNSNYALTVDLSQSQLLVPVDEG</sequence>
<accession>A0A380JS90</accession>
<feature type="active site" description="Charge relay system" evidence="9">
    <location>
        <position position="499"/>
    </location>
</feature>
<evidence type="ECO:0000256" key="4">
    <source>
        <dbReference type="ARBA" id="ARBA00011738"/>
    </source>
</evidence>
<evidence type="ECO:0000256" key="2">
    <source>
        <dbReference type="ARBA" id="ARBA00003997"/>
    </source>
</evidence>
<dbReference type="InterPro" id="IPR036313">
    <property type="entry name" value="PepX_N_dom_sf"/>
</dbReference>
<proteinExistence type="inferred from homology"/>
<feature type="domain" description="Xaa-Pro dipeptidyl-peptidase C-terminal" evidence="10">
    <location>
        <begin position="515"/>
        <end position="754"/>
    </location>
</feature>
<evidence type="ECO:0000313" key="13">
    <source>
        <dbReference type="Proteomes" id="UP000254797"/>
    </source>
</evidence>
<comment type="subunit">
    <text evidence="4 9">Homodimer.</text>
</comment>
<dbReference type="PRINTS" id="PR00923">
    <property type="entry name" value="LACTOPTASE"/>
</dbReference>
<feature type="active site" description="Charge relay system" evidence="9">
    <location>
        <position position="349"/>
    </location>
</feature>
<dbReference type="GO" id="GO:0006508">
    <property type="term" value="P:proteolysis"/>
    <property type="evidence" value="ECO:0007669"/>
    <property type="project" value="UniProtKB-KW"/>
</dbReference>
<reference evidence="12 13" key="1">
    <citation type="submission" date="2018-06" db="EMBL/GenBank/DDBJ databases">
        <authorList>
            <consortium name="Pathogen Informatics"/>
            <person name="Doyle S."/>
        </authorList>
    </citation>
    <scope>NUCLEOTIDE SEQUENCE [LARGE SCALE GENOMIC DNA]</scope>
    <source>
        <strain evidence="12 13">NCTC4670</strain>
    </source>
</reference>
<dbReference type="AlphaFoldDB" id="A0A380JS90"/>
<name>A0A380JS90_STRDY</name>
<feature type="domain" description="X-Prolyl dipeptidyl aminopeptidase PepX N-terminal" evidence="11">
    <location>
        <begin position="1"/>
        <end position="145"/>
    </location>
</feature>
<dbReference type="PANTHER" id="PTHR43056:SF10">
    <property type="entry name" value="COCE_NOND FAMILY, PUTATIVE (AFU_ORTHOLOGUE AFUA_7G00600)-RELATED"/>
    <property type="match status" value="1"/>
</dbReference>
<dbReference type="Proteomes" id="UP000254797">
    <property type="component" value="Unassembled WGS sequence"/>
</dbReference>
<evidence type="ECO:0000313" key="12">
    <source>
        <dbReference type="EMBL" id="SUN47432.1"/>
    </source>
</evidence>
<dbReference type="InterPro" id="IPR008979">
    <property type="entry name" value="Galactose-bd-like_sf"/>
</dbReference>
<keyword evidence="7 9" id="KW-0378">Hydrolase</keyword>
<evidence type="ECO:0000256" key="1">
    <source>
        <dbReference type="ARBA" id="ARBA00000123"/>
    </source>
</evidence>
<dbReference type="RefSeq" id="WP_115245680.1">
    <property type="nucleotide sequence ID" value="NZ_JAIEZU010000027.1"/>
</dbReference>
<gene>
    <name evidence="9 12" type="primary">pepX</name>
    <name evidence="12" type="ORF">NCTC4670_00294</name>
</gene>
<dbReference type="Gene3D" id="2.60.120.260">
    <property type="entry name" value="Galactose-binding domain-like"/>
    <property type="match status" value="1"/>
</dbReference>
<comment type="function">
    <text evidence="2 9">Removes N-terminal dipeptides sequentially from polypeptides having unsubstituted N-termini provided that the penultimate residue is proline.</text>
</comment>
<dbReference type="SUPFAM" id="SSF49785">
    <property type="entry name" value="Galactose-binding domain-like"/>
    <property type="match status" value="1"/>
</dbReference>
<dbReference type="InterPro" id="IPR000383">
    <property type="entry name" value="Xaa-Pro-like_dom"/>
</dbReference>
<keyword evidence="8 9" id="KW-0720">Serine protease</keyword>
<dbReference type="InterPro" id="IPR008252">
    <property type="entry name" value="Pept_S15_Xpro"/>
</dbReference>
<dbReference type="Pfam" id="PF02129">
    <property type="entry name" value="Peptidase_S15"/>
    <property type="match status" value="1"/>
</dbReference>
<evidence type="ECO:0000259" key="10">
    <source>
        <dbReference type="SMART" id="SM00939"/>
    </source>
</evidence>
<dbReference type="Pfam" id="PF08530">
    <property type="entry name" value="PepX_C"/>
    <property type="match status" value="1"/>
</dbReference>
<evidence type="ECO:0000256" key="3">
    <source>
        <dbReference type="ARBA" id="ARBA00010819"/>
    </source>
</evidence>
<protein>
    <recommendedName>
        <fullName evidence="9">Xaa-Pro dipeptidyl-peptidase</fullName>
        <ecNumber evidence="9">3.4.14.11</ecNumber>
    </recommendedName>
    <alternativeName>
        <fullName evidence="9">X-Pro dipeptidyl-peptidase</fullName>
    </alternativeName>
    <alternativeName>
        <fullName evidence="9">X-prolyl-dipeptidyl aminopeptidase</fullName>
        <shortName evidence="9">X-PDAP</shortName>
    </alternativeName>
</protein>
<dbReference type="NCBIfam" id="NF003783">
    <property type="entry name" value="PRK05371.1-4"/>
    <property type="match status" value="1"/>
</dbReference>
<evidence type="ECO:0000256" key="8">
    <source>
        <dbReference type="ARBA" id="ARBA00022825"/>
    </source>
</evidence>
<dbReference type="InterPro" id="IPR015251">
    <property type="entry name" value="PepX_N_dom"/>
</dbReference>
<dbReference type="GO" id="GO:0008239">
    <property type="term" value="F:dipeptidyl-peptidase activity"/>
    <property type="evidence" value="ECO:0007669"/>
    <property type="project" value="UniProtKB-UniRule"/>
</dbReference>
<dbReference type="InterPro" id="IPR029058">
    <property type="entry name" value="AB_hydrolase_fold"/>
</dbReference>
<dbReference type="HAMAP" id="MF_00698">
    <property type="entry name" value="Aminopeptidase_S15"/>
    <property type="match status" value="1"/>
</dbReference>
<keyword evidence="5 9" id="KW-0031">Aminopeptidase</keyword>
<evidence type="ECO:0000256" key="7">
    <source>
        <dbReference type="ARBA" id="ARBA00022801"/>
    </source>
</evidence>
<dbReference type="SMART" id="SM00940">
    <property type="entry name" value="PepX_N"/>
    <property type="match status" value="1"/>
</dbReference>
<dbReference type="Pfam" id="PF09168">
    <property type="entry name" value="PepX_N"/>
    <property type="match status" value="1"/>
</dbReference>
<feature type="active site" description="Charge relay system" evidence="9">
    <location>
        <position position="469"/>
    </location>
</feature>
<evidence type="ECO:0000256" key="9">
    <source>
        <dbReference type="HAMAP-Rule" id="MF_00698"/>
    </source>
</evidence>
<dbReference type="PANTHER" id="PTHR43056">
    <property type="entry name" value="PEPTIDASE S9 PROLYL OLIGOPEPTIDASE"/>
    <property type="match status" value="1"/>
</dbReference>
<dbReference type="EMBL" id="UHFG01000004">
    <property type="protein sequence ID" value="SUN47432.1"/>
    <property type="molecule type" value="Genomic_DNA"/>
</dbReference>
<comment type="similarity">
    <text evidence="3 9">Belongs to the peptidase S15 family.</text>
</comment>
<dbReference type="Gene3D" id="3.40.50.1820">
    <property type="entry name" value="alpha/beta hydrolase"/>
    <property type="match status" value="1"/>
</dbReference>
<dbReference type="SUPFAM" id="SSF53474">
    <property type="entry name" value="alpha/beta-Hydrolases"/>
    <property type="match status" value="1"/>
</dbReference>
<dbReference type="GO" id="GO:0004177">
    <property type="term" value="F:aminopeptidase activity"/>
    <property type="evidence" value="ECO:0007669"/>
    <property type="project" value="UniProtKB-KW"/>
</dbReference>
<dbReference type="InterPro" id="IPR013736">
    <property type="entry name" value="Xaa-Pro_dipept_C"/>
</dbReference>
<dbReference type="GO" id="GO:0008236">
    <property type="term" value="F:serine-type peptidase activity"/>
    <property type="evidence" value="ECO:0007669"/>
    <property type="project" value="UniProtKB-KW"/>
</dbReference>
<dbReference type="Gene3D" id="1.10.246.70">
    <property type="match status" value="1"/>
</dbReference>
<evidence type="ECO:0000259" key="11">
    <source>
        <dbReference type="SMART" id="SM00940"/>
    </source>
</evidence>
<comment type="subcellular location">
    <subcellularLocation>
        <location evidence="9">Cytoplasm</location>
    </subcellularLocation>
</comment>
<organism evidence="12 13">
    <name type="scientific">Streptococcus dysgalactiae subsp. dysgalactiae</name>
    <dbReference type="NCBI Taxonomy" id="99822"/>
    <lineage>
        <taxon>Bacteria</taxon>
        <taxon>Bacillati</taxon>
        <taxon>Bacillota</taxon>
        <taxon>Bacilli</taxon>
        <taxon>Lactobacillales</taxon>
        <taxon>Streptococcaceae</taxon>
        <taxon>Streptococcus</taxon>
    </lineage>
</organism>
<evidence type="ECO:0000256" key="5">
    <source>
        <dbReference type="ARBA" id="ARBA00022438"/>
    </source>
</evidence>
<dbReference type="SMART" id="SM00939">
    <property type="entry name" value="PepX_C"/>
    <property type="match status" value="1"/>
</dbReference>
<keyword evidence="6 9" id="KW-0645">Protease</keyword>
<dbReference type="EC" id="3.4.14.11" evidence="9"/>
<dbReference type="InterPro" id="IPR050585">
    <property type="entry name" value="Xaa-Pro_dipeptidyl-ppase/CocE"/>
</dbReference>
<keyword evidence="9" id="KW-0963">Cytoplasm</keyword>
<dbReference type="SUPFAM" id="SSF81761">
    <property type="entry name" value="X-Prolyl dipeptidyl aminopeptidase PepX, N-terminal domain"/>
    <property type="match status" value="1"/>
</dbReference>
<comment type="catalytic activity">
    <reaction evidence="1 9">
        <text>Hydrolyzes Xaa-Pro-|- bonds to release unblocked, N-terminal dipeptides from substrates including Ala-Pro-|-p-nitroanilide and (sequentially) Tyr-Pro-|-Phe-Pro-|-Gly-Pro-|-Ile.</text>
        <dbReference type="EC" id="3.4.14.11"/>
    </reaction>
</comment>